<dbReference type="PANTHER" id="PTHR43132">
    <property type="entry name" value="ARSENICAL RESISTANCE OPERON REPRESSOR ARSR-RELATED"/>
    <property type="match status" value="1"/>
</dbReference>
<evidence type="ECO:0000256" key="1">
    <source>
        <dbReference type="ARBA" id="ARBA00023015"/>
    </source>
</evidence>
<dbReference type="STRING" id="1244108.SAMN05444004_105150"/>
<gene>
    <name evidence="5" type="ORF">SAMN05444004_105150</name>
</gene>
<dbReference type="InterPro" id="IPR011991">
    <property type="entry name" value="ArsR-like_HTH"/>
</dbReference>
<dbReference type="PROSITE" id="PS50987">
    <property type="entry name" value="HTH_ARSR_2"/>
    <property type="match status" value="1"/>
</dbReference>
<protein>
    <submittedName>
        <fullName evidence="5">Transcriptional regulator, ArsR family</fullName>
    </submittedName>
</protein>
<keyword evidence="6" id="KW-1185">Reference proteome</keyword>
<evidence type="ECO:0000256" key="3">
    <source>
        <dbReference type="ARBA" id="ARBA00023163"/>
    </source>
</evidence>
<dbReference type="InterPro" id="IPR001845">
    <property type="entry name" value="HTH_ArsR_DNA-bd_dom"/>
</dbReference>
<dbReference type="SUPFAM" id="SSF46785">
    <property type="entry name" value="Winged helix' DNA-binding domain"/>
    <property type="match status" value="1"/>
</dbReference>
<proteinExistence type="predicted"/>
<name>A0A1H3PT92_9RHOB</name>
<dbReference type="RefSeq" id="WP_092644651.1">
    <property type="nucleotide sequence ID" value="NZ_FNPX01000005.1"/>
</dbReference>
<evidence type="ECO:0000313" key="5">
    <source>
        <dbReference type="EMBL" id="SDZ04256.1"/>
    </source>
</evidence>
<dbReference type="GO" id="GO:0003677">
    <property type="term" value="F:DNA binding"/>
    <property type="evidence" value="ECO:0007669"/>
    <property type="project" value="UniProtKB-KW"/>
</dbReference>
<feature type="domain" description="HTH arsR-type" evidence="4">
    <location>
        <begin position="1"/>
        <end position="96"/>
    </location>
</feature>
<dbReference type="Proteomes" id="UP000198914">
    <property type="component" value="Unassembled WGS sequence"/>
</dbReference>
<keyword evidence="3" id="KW-0804">Transcription</keyword>
<dbReference type="InterPro" id="IPR036390">
    <property type="entry name" value="WH_DNA-bd_sf"/>
</dbReference>
<evidence type="ECO:0000313" key="6">
    <source>
        <dbReference type="Proteomes" id="UP000198914"/>
    </source>
</evidence>
<reference evidence="6" key="1">
    <citation type="submission" date="2016-10" db="EMBL/GenBank/DDBJ databases">
        <authorList>
            <person name="Varghese N."/>
            <person name="Submissions S."/>
        </authorList>
    </citation>
    <scope>NUCLEOTIDE SEQUENCE [LARGE SCALE GENOMIC DNA]</scope>
    <source>
        <strain evidence="6">DSM 100420</strain>
    </source>
</reference>
<evidence type="ECO:0000259" key="4">
    <source>
        <dbReference type="PROSITE" id="PS50987"/>
    </source>
</evidence>
<organism evidence="5 6">
    <name type="scientific">Jannaschia faecimaris</name>
    <dbReference type="NCBI Taxonomy" id="1244108"/>
    <lineage>
        <taxon>Bacteria</taxon>
        <taxon>Pseudomonadati</taxon>
        <taxon>Pseudomonadota</taxon>
        <taxon>Alphaproteobacteria</taxon>
        <taxon>Rhodobacterales</taxon>
        <taxon>Roseobacteraceae</taxon>
        <taxon>Jannaschia</taxon>
    </lineage>
</organism>
<dbReference type="CDD" id="cd00090">
    <property type="entry name" value="HTH_ARSR"/>
    <property type="match status" value="1"/>
</dbReference>
<dbReference type="SMART" id="SM00418">
    <property type="entry name" value="HTH_ARSR"/>
    <property type="match status" value="1"/>
</dbReference>
<dbReference type="AlphaFoldDB" id="A0A1H3PT92"/>
<keyword evidence="1" id="KW-0805">Transcription regulation</keyword>
<dbReference type="GO" id="GO:0003700">
    <property type="term" value="F:DNA-binding transcription factor activity"/>
    <property type="evidence" value="ECO:0007669"/>
    <property type="project" value="InterPro"/>
</dbReference>
<sequence length="103" mass="10920">MIEISHAARALSALGHEARLDIFRFLVRAGEAGATVGQIAAETNLAASTLAHHLRSLVSAGLVTQERQGREIISRVAFAQMNALLSYLTEECCTGIGTTQDVA</sequence>
<dbReference type="Gene3D" id="1.10.10.10">
    <property type="entry name" value="Winged helix-like DNA-binding domain superfamily/Winged helix DNA-binding domain"/>
    <property type="match status" value="1"/>
</dbReference>
<dbReference type="PANTHER" id="PTHR43132:SF2">
    <property type="entry name" value="ARSENICAL RESISTANCE OPERON REPRESSOR ARSR-RELATED"/>
    <property type="match status" value="1"/>
</dbReference>
<dbReference type="Pfam" id="PF12840">
    <property type="entry name" value="HTH_20"/>
    <property type="match status" value="1"/>
</dbReference>
<dbReference type="PRINTS" id="PR00778">
    <property type="entry name" value="HTHARSR"/>
</dbReference>
<dbReference type="InterPro" id="IPR036388">
    <property type="entry name" value="WH-like_DNA-bd_sf"/>
</dbReference>
<dbReference type="EMBL" id="FNPX01000005">
    <property type="protein sequence ID" value="SDZ04256.1"/>
    <property type="molecule type" value="Genomic_DNA"/>
</dbReference>
<evidence type="ECO:0000256" key="2">
    <source>
        <dbReference type="ARBA" id="ARBA00023125"/>
    </source>
</evidence>
<dbReference type="NCBIfam" id="NF033788">
    <property type="entry name" value="HTH_metalloreg"/>
    <property type="match status" value="1"/>
</dbReference>
<dbReference type="OrthoDB" id="9804742at2"/>
<dbReference type="InterPro" id="IPR051011">
    <property type="entry name" value="Metal_resp_trans_reg"/>
</dbReference>
<accession>A0A1H3PT92</accession>
<keyword evidence="2" id="KW-0238">DNA-binding</keyword>